<keyword evidence="7" id="KW-0275">Fatty acid biosynthesis</keyword>
<keyword evidence="6 7" id="KW-0067">ATP-binding</keyword>
<comment type="subunit">
    <text evidence="1">Acetyl-CoA carboxylase is a heterohexamer composed of biotin carboxyl carrier protein, biotin carboxylase and 2 subunits each of ACCase subunit alpha and ACCase plastid-coded subunit beta (accD).</text>
</comment>
<geneLocation type="chloroplast" evidence="10"/>
<evidence type="ECO:0000256" key="4">
    <source>
        <dbReference type="ARBA" id="ARBA00022771"/>
    </source>
</evidence>
<feature type="region of interest" description="Disordered" evidence="8">
    <location>
        <begin position="22"/>
        <end position="53"/>
    </location>
</feature>
<dbReference type="InterPro" id="IPR000438">
    <property type="entry name" value="Acetyl_CoA_COase_Trfase_b_su"/>
</dbReference>
<dbReference type="EC" id="2.1.3.15" evidence="7"/>
<evidence type="ECO:0000256" key="5">
    <source>
        <dbReference type="ARBA" id="ARBA00022833"/>
    </source>
</evidence>
<comment type="similarity">
    <text evidence="7">Belongs to the AccD/PCCB family.</text>
</comment>
<keyword evidence="7" id="KW-0444">Lipid biosynthesis</keyword>
<dbReference type="EMBL" id="MH045156">
    <property type="protein sequence ID" value="AYA72913.1"/>
    <property type="molecule type" value="Genomic_DNA"/>
</dbReference>
<dbReference type="InterPro" id="IPR034733">
    <property type="entry name" value="AcCoA_carboxyl_beta"/>
</dbReference>
<reference evidence="10" key="1">
    <citation type="submission" date="2018-03" db="EMBL/GenBank/DDBJ databases">
        <title>The complete chloroplast genome of Echinacanthus.</title>
        <authorList>
            <person name="Gao C."/>
            <person name="Deng Y."/>
        </authorList>
    </citation>
    <scope>NUCLEOTIDE SEQUENCE</scope>
</reference>
<evidence type="ECO:0000313" key="10">
    <source>
        <dbReference type="EMBL" id="AYA72913.1"/>
    </source>
</evidence>
<dbReference type="GO" id="GO:0016743">
    <property type="term" value="F:carboxyl- or carbamoyltransferase activity"/>
    <property type="evidence" value="ECO:0007669"/>
    <property type="project" value="UniProtKB-UniRule"/>
</dbReference>
<feature type="binding site" evidence="7">
    <location>
        <position position="228"/>
    </location>
    <ligand>
        <name>Zn(2+)</name>
        <dbReference type="ChEBI" id="CHEBI:29105"/>
    </ligand>
</feature>
<accession>A0A385NGK1</accession>
<dbReference type="AlphaFoldDB" id="A0A385NGK1"/>
<evidence type="ECO:0000256" key="3">
    <source>
        <dbReference type="ARBA" id="ARBA00022741"/>
    </source>
</evidence>
<keyword evidence="7" id="KW-0479">Metal-binding</keyword>
<dbReference type="InterPro" id="IPR011762">
    <property type="entry name" value="COA_CT_N"/>
</dbReference>
<dbReference type="GO" id="GO:0003989">
    <property type="term" value="F:acetyl-CoA carboxylase activity"/>
    <property type="evidence" value="ECO:0007669"/>
    <property type="project" value="InterPro"/>
</dbReference>
<feature type="compositionally biased region" description="Basic residues" evidence="8">
    <location>
        <begin position="43"/>
        <end position="52"/>
    </location>
</feature>
<evidence type="ECO:0000256" key="7">
    <source>
        <dbReference type="HAMAP-Rule" id="MF_01395"/>
    </source>
</evidence>
<evidence type="ECO:0000256" key="1">
    <source>
        <dbReference type="ARBA" id="ARBA00011842"/>
    </source>
</evidence>
<protein>
    <recommendedName>
        <fullName evidence="7">Acetyl-coenzyme A carboxylase carboxyl transferase subunit beta, chloroplastic</fullName>
        <shortName evidence="7">ACCase subunit beta</shortName>
        <shortName evidence="7">Acetyl-CoA carboxylase carboxyltransferase subunit beta</shortName>
        <ecNumber evidence="7">2.1.3.15</ecNumber>
    </recommendedName>
</protein>
<proteinExistence type="inferred from homology"/>
<comment type="pathway">
    <text evidence="7">Lipid metabolism; malonyl-CoA biosynthesis; malonyl-CoA from acetyl-CoA: step 1/1.</text>
</comment>
<keyword evidence="5 7" id="KW-0862">Zinc</keyword>
<dbReference type="PRINTS" id="PR01070">
    <property type="entry name" value="ACCCTRFRASEB"/>
</dbReference>
<dbReference type="GO" id="GO:0009317">
    <property type="term" value="C:acetyl-CoA carboxylase complex"/>
    <property type="evidence" value="ECO:0007669"/>
    <property type="project" value="InterPro"/>
</dbReference>
<dbReference type="GeneID" id="38344998"/>
<feature type="domain" description="CoA carboxyltransferase N-terminal" evidence="9">
    <location>
        <begin position="224"/>
        <end position="491"/>
    </location>
</feature>
<dbReference type="PROSITE" id="PS50980">
    <property type="entry name" value="COA_CT_NTER"/>
    <property type="match status" value="1"/>
</dbReference>
<keyword evidence="7" id="KW-0276">Fatty acid metabolism</keyword>
<keyword evidence="4 7" id="KW-0863">Zinc-finger</keyword>
<dbReference type="Pfam" id="PF01039">
    <property type="entry name" value="Carboxyl_trans"/>
    <property type="match status" value="1"/>
</dbReference>
<evidence type="ECO:0000259" key="9">
    <source>
        <dbReference type="PROSITE" id="PS50980"/>
    </source>
</evidence>
<feature type="binding site" evidence="7">
    <location>
        <position position="250"/>
    </location>
    <ligand>
        <name>Zn(2+)</name>
        <dbReference type="ChEBI" id="CHEBI:29105"/>
    </ligand>
</feature>
<feature type="binding site" evidence="7">
    <location>
        <position position="231"/>
    </location>
    <ligand>
        <name>Zn(2+)</name>
        <dbReference type="ChEBI" id="CHEBI:29105"/>
    </ligand>
</feature>
<dbReference type="RefSeq" id="YP_009527418.1">
    <property type="nucleotide sequence ID" value="NC_039678.1"/>
</dbReference>
<keyword evidence="7" id="KW-0443">Lipid metabolism</keyword>
<dbReference type="GO" id="GO:0008270">
    <property type="term" value="F:zinc ion binding"/>
    <property type="evidence" value="ECO:0007669"/>
    <property type="project" value="UniProtKB-UniRule"/>
</dbReference>
<dbReference type="PANTHER" id="PTHR42995">
    <property type="entry name" value="ACETYL-COENZYME A CARBOXYLASE CARBOXYL TRANSFERASE SUBUNIT BETA, CHLOROPLASTIC"/>
    <property type="match status" value="1"/>
</dbReference>
<keyword evidence="2 7" id="KW-0808">Transferase</keyword>
<dbReference type="PANTHER" id="PTHR42995:SF5">
    <property type="entry name" value="ACETYL-COENZYME A CARBOXYLASE CARBOXYL TRANSFERASE SUBUNIT BETA, CHLOROPLASTIC"/>
    <property type="match status" value="1"/>
</dbReference>
<dbReference type="GO" id="GO:0006633">
    <property type="term" value="P:fatty acid biosynthetic process"/>
    <property type="evidence" value="ECO:0007669"/>
    <property type="project" value="UniProtKB-KW"/>
</dbReference>
<dbReference type="NCBIfam" id="TIGR00515">
    <property type="entry name" value="accD"/>
    <property type="match status" value="1"/>
</dbReference>
<dbReference type="GO" id="GO:0005524">
    <property type="term" value="F:ATP binding"/>
    <property type="evidence" value="ECO:0007669"/>
    <property type="project" value="UniProtKB-KW"/>
</dbReference>
<evidence type="ECO:0000256" key="8">
    <source>
        <dbReference type="SAM" id="MobiDB-lite"/>
    </source>
</evidence>
<feature type="zinc finger region" description="C4-type" evidence="7">
    <location>
        <begin position="228"/>
        <end position="250"/>
    </location>
</feature>
<comment type="cofactor">
    <cofactor evidence="7">
        <name>Zn(2+)</name>
        <dbReference type="ChEBI" id="CHEBI:29105"/>
    </cofactor>
    <text evidence="7">Binds 1 zinc ion per subunit.</text>
</comment>
<dbReference type="SUPFAM" id="SSF52096">
    <property type="entry name" value="ClpP/crotonase"/>
    <property type="match status" value="1"/>
</dbReference>
<dbReference type="GO" id="GO:2001295">
    <property type="term" value="P:malonyl-CoA biosynthetic process"/>
    <property type="evidence" value="ECO:0007669"/>
    <property type="project" value="UniProtKB-UniRule"/>
</dbReference>
<dbReference type="Gene3D" id="3.90.226.10">
    <property type="entry name" value="2-enoyl-CoA Hydratase, Chain A, domain 1"/>
    <property type="match status" value="1"/>
</dbReference>
<keyword evidence="10" id="KW-0934">Plastid</keyword>
<gene>
    <name evidence="7 10" type="primary">accD</name>
</gene>
<dbReference type="HAMAP" id="MF_01395">
    <property type="entry name" value="AcetylCoA_CT_beta"/>
    <property type="match status" value="1"/>
</dbReference>
<dbReference type="UniPathway" id="UPA00655">
    <property type="reaction ID" value="UER00711"/>
</dbReference>
<comment type="subcellular location">
    <subcellularLocation>
        <location evidence="7">Plastid</location>
        <location evidence="7">Chloroplast stroma</location>
    </subcellularLocation>
</comment>
<evidence type="ECO:0000256" key="2">
    <source>
        <dbReference type="ARBA" id="ARBA00022679"/>
    </source>
</evidence>
<dbReference type="GO" id="GO:0009570">
    <property type="term" value="C:chloroplast stroma"/>
    <property type="evidence" value="ECO:0007669"/>
    <property type="project" value="UniProtKB-SubCell"/>
</dbReference>
<dbReference type="InterPro" id="IPR029045">
    <property type="entry name" value="ClpP/crotonase-like_dom_sf"/>
</dbReference>
<feature type="binding site" evidence="7">
    <location>
        <position position="247"/>
    </location>
    <ligand>
        <name>Zn(2+)</name>
        <dbReference type="ChEBI" id="CHEBI:29105"/>
    </ligand>
</feature>
<comment type="catalytic activity">
    <reaction evidence="7">
        <text>N(6)-carboxybiotinyl-L-lysyl-[protein] + acetyl-CoA = N(6)-biotinyl-L-lysyl-[protein] + malonyl-CoA</text>
        <dbReference type="Rhea" id="RHEA:54728"/>
        <dbReference type="Rhea" id="RHEA-COMP:10505"/>
        <dbReference type="Rhea" id="RHEA-COMP:10506"/>
        <dbReference type="ChEBI" id="CHEBI:57288"/>
        <dbReference type="ChEBI" id="CHEBI:57384"/>
        <dbReference type="ChEBI" id="CHEBI:83144"/>
        <dbReference type="ChEBI" id="CHEBI:83145"/>
        <dbReference type="EC" id="2.1.3.15"/>
    </reaction>
</comment>
<organism evidence="10">
    <name type="scientific">Echinacanthus longzhouensis</name>
    <dbReference type="NCBI Taxonomy" id="2079031"/>
    <lineage>
        <taxon>Eukaryota</taxon>
        <taxon>Viridiplantae</taxon>
        <taxon>Streptophyta</taxon>
        <taxon>Embryophyta</taxon>
        <taxon>Tracheophyta</taxon>
        <taxon>Spermatophyta</taxon>
        <taxon>Magnoliopsida</taxon>
        <taxon>eudicotyledons</taxon>
        <taxon>Gunneridae</taxon>
        <taxon>Pentapetalae</taxon>
        <taxon>asterids</taxon>
        <taxon>lamiids</taxon>
        <taxon>Lamiales</taxon>
        <taxon>Acanthaceae</taxon>
        <taxon>Acanthoideae</taxon>
        <taxon>Ruellieae</taxon>
        <taxon>Petalidiinae</taxon>
        <taxon>Echinacanthus</taxon>
    </lineage>
</organism>
<comment type="function">
    <text evidence="7">Component of the acetyl coenzyme A carboxylase (ACC) complex. Biotin carboxylase (BC) catalyzes the carboxylation of biotin on its carrier protein (BCCP) and then the CO(2) group is transferred by the transcarboxylase to acetyl-CoA to form malonyl-CoA.</text>
</comment>
<evidence type="ECO:0000256" key="6">
    <source>
        <dbReference type="ARBA" id="ARBA00022840"/>
    </source>
</evidence>
<keyword evidence="10" id="KW-0150">Chloroplast</keyword>
<comment type="subunit">
    <text evidence="7">Acetyl-CoA carboxylase is a heterohexamer composed of biotin carboxyl carrier protein, biotin carboxylase and two subunits each of ACCase subunit alpha and ACCase plastid-coded subunit beta (accD).</text>
</comment>
<keyword evidence="3 7" id="KW-0547">Nucleotide-binding</keyword>
<name>A0A385NGK1_9LAMI</name>
<sequence length="491" mass="55424">MERWWFNSMAFKKELEHRYGIKKSTANPGPIENTSESEDSNRKGRAKSIHSLRNHDNSSYSDVDHLFGVKDIRNFISDDTFFVRDSNGDNCSIYIENLIFEIDNNHSFLSELQSSFSGYHNSSYRNNVSTSEDSLYDRYMYDTQSSWKNHITSCIDSYLQSQISIDTSIVSDSSDGYISRCVFDKRTTNNESGRSSIRTGEKSGDLTLRERSNGLDATQNYRHLWVQCENCYGLNYKRFLKSKMNICEQCGYHLKISSSERIEVSIDPGTWDPMDEDMVSLDPIGFHSEEEPYKDRIDSYQRKTGLTEAVQTGIGQLNGVPVALGVMDFQFMGGSMGSAVGEKITRLIEYATDRFIPLIIVCASGGARMQEGSLSLMQMAKISSALYDYQSNKKLFYVSILTSPTTGGVTASFGMLGDIIIAEPNSYIAFAGKRVIEQTLNKTVPEGSQVAEYLFQKGLFDLIVPRNLLKSVLSELFKLHTFFPLNSNSIK</sequence>